<dbReference type="GeneID" id="54460468"/>
<dbReference type="RefSeq" id="XP_033579529.1">
    <property type="nucleotide sequence ID" value="XM_033719575.1"/>
</dbReference>
<dbReference type="Proteomes" id="UP000504636">
    <property type="component" value="Unplaced"/>
</dbReference>
<name>A0A6A6YX91_9PEZI</name>
<reference evidence="6 8" key="1">
    <citation type="journal article" date="2020" name="Stud. Mycol.">
        <title>101 Dothideomycetes genomes: a test case for predicting lifestyles and emergence of pathogens.</title>
        <authorList>
            <person name="Haridas S."/>
            <person name="Albert R."/>
            <person name="Binder M."/>
            <person name="Bloem J."/>
            <person name="Labutti K."/>
            <person name="Salamov A."/>
            <person name="Andreopoulos B."/>
            <person name="Baker S."/>
            <person name="Barry K."/>
            <person name="Bills G."/>
            <person name="Bluhm B."/>
            <person name="Cannon C."/>
            <person name="Castanera R."/>
            <person name="Culley D."/>
            <person name="Daum C."/>
            <person name="Ezra D."/>
            <person name="Gonzalez J."/>
            <person name="Henrissat B."/>
            <person name="Kuo A."/>
            <person name="Liang C."/>
            <person name="Lipzen A."/>
            <person name="Lutzoni F."/>
            <person name="Magnuson J."/>
            <person name="Mondo S."/>
            <person name="Nolan M."/>
            <person name="Ohm R."/>
            <person name="Pangilinan J."/>
            <person name="Park H.-J."/>
            <person name="Ramirez L."/>
            <person name="Alfaro M."/>
            <person name="Sun H."/>
            <person name="Tritt A."/>
            <person name="Yoshinaga Y."/>
            <person name="Zwiers L.-H."/>
            <person name="Turgeon B."/>
            <person name="Goodwin S."/>
            <person name="Spatafora J."/>
            <person name="Crous P."/>
            <person name="Grigoriev I."/>
        </authorList>
    </citation>
    <scope>NUCLEOTIDE SEQUENCE</scope>
    <source>
        <strain evidence="6 8">CBS 304.34</strain>
    </source>
</reference>
<protein>
    <submittedName>
        <fullName evidence="6 8">Aldo/keto reductase</fullName>
    </submittedName>
</protein>
<dbReference type="GO" id="GO:0016491">
    <property type="term" value="F:oxidoreductase activity"/>
    <property type="evidence" value="ECO:0007669"/>
    <property type="project" value="UniProtKB-KW"/>
</dbReference>
<dbReference type="PANTHER" id="PTHR43364">
    <property type="entry name" value="NADH-SPECIFIC METHYLGLYOXAL REDUCTASE-RELATED"/>
    <property type="match status" value="1"/>
</dbReference>
<reference evidence="8" key="2">
    <citation type="submission" date="2020-04" db="EMBL/GenBank/DDBJ databases">
        <authorList>
            <consortium name="NCBI Genome Project"/>
        </authorList>
    </citation>
    <scope>NUCLEOTIDE SEQUENCE</scope>
    <source>
        <strain evidence="8">CBS 304.34</strain>
    </source>
</reference>
<feature type="domain" description="NADP-dependent oxidoreductase" evidence="5">
    <location>
        <begin position="30"/>
        <end position="331"/>
    </location>
</feature>
<evidence type="ECO:0000256" key="3">
    <source>
        <dbReference type="ARBA" id="ARBA00038157"/>
    </source>
</evidence>
<dbReference type="OrthoDB" id="48988at2759"/>
<keyword evidence="1" id="KW-0521">NADP</keyword>
<accession>A0A6A6YX91</accession>
<evidence type="ECO:0000256" key="4">
    <source>
        <dbReference type="SAM" id="MobiDB-lite"/>
    </source>
</evidence>
<feature type="region of interest" description="Disordered" evidence="4">
    <location>
        <begin position="375"/>
        <end position="396"/>
    </location>
</feature>
<organism evidence="6">
    <name type="scientific">Mytilinidion resinicola</name>
    <dbReference type="NCBI Taxonomy" id="574789"/>
    <lineage>
        <taxon>Eukaryota</taxon>
        <taxon>Fungi</taxon>
        <taxon>Dikarya</taxon>
        <taxon>Ascomycota</taxon>
        <taxon>Pezizomycotina</taxon>
        <taxon>Dothideomycetes</taxon>
        <taxon>Pleosporomycetidae</taxon>
        <taxon>Mytilinidiales</taxon>
        <taxon>Mytilinidiaceae</taxon>
        <taxon>Mytilinidion</taxon>
    </lineage>
</organism>
<dbReference type="PANTHER" id="PTHR43364:SF7">
    <property type="entry name" value="NADP-DEPENDENT OXIDOREDUCTASE DOMAIN-CONTAINING PROTEIN-RELATED"/>
    <property type="match status" value="1"/>
</dbReference>
<gene>
    <name evidence="6 8" type="ORF">BDZ99DRAFT_461229</name>
</gene>
<evidence type="ECO:0000256" key="2">
    <source>
        <dbReference type="ARBA" id="ARBA00023002"/>
    </source>
</evidence>
<keyword evidence="7" id="KW-1185">Reference proteome</keyword>
<evidence type="ECO:0000256" key="1">
    <source>
        <dbReference type="ARBA" id="ARBA00022857"/>
    </source>
</evidence>
<dbReference type="Gene3D" id="3.20.20.100">
    <property type="entry name" value="NADP-dependent oxidoreductase domain"/>
    <property type="match status" value="1"/>
</dbReference>
<dbReference type="SUPFAM" id="SSF51430">
    <property type="entry name" value="NAD(P)-linked oxidoreductase"/>
    <property type="match status" value="1"/>
</dbReference>
<comment type="similarity">
    <text evidence="3">Belongs to the aldo/keto reductase family. Aldo/keto reductase 2 subfamily.</text>
</comment>
<evidence type="ECO:0000259" key="5">
    <source>
        <dbReference type="Pfam" id="PF00248"/>
    </source>
</evidence>
<proteinExistence type="inferred from homology"/>
<reference evidence="8" key="3">
    <citation type="submission" date="2025-04" db="UniProtKB">
        <authorList>
            <consortium name="RefSeq"/>
        </authorList>
    </citation>
    <scope>IDENTIFICATION</scope>
    <source>
        <strain evidence="8">CBS 304.34</strain>
    </source>
</reference>
<dbReference type="InterPro" id="IPR023210">
    <property type="entry name" value="NADP_OxRdtase_dom"/>
</dbReference>
<dbReference type="Pfam" id="PF00248">
    <property type="entry name" value="Aldo_ket_red"/>
    <property type="match status" value="1"/>
</dbReference>
<evidence type="ECO:0000313" key="6">
    <source>
        <dbReference type="EMBL" id="KAF2812565.1"/>
    </source>
</evidence>
<keyword evidence="2" id="KW-0560">Oxidoreductase</keyword>
<dbReference type="EMBL" id="MU003697">
    <property type="protein sequence ID" value="KAF2812565.1"/>
    <property type="molecule type" value="Genomic_DNA"/>
</dbReference>
<dbReference type="AlphaFoldDB" id="A0A6A6YX91"/>
<evidence type="ECO:0000313" key="7">
    <source>
        <dbReference type="Proteomes" id="UP000504636"/>
    </source>
</evidence>
<dbReference type="InterPro" id="IPR050523">
    <property type="entry name" value="AKR_Detox_Biosynth"/>
</dbReference>
<sequence length="396" mass="43843">MSLMPPPGPPKSLLGRHRQLAPTAAVKVSPICLGAMTFGDNWKDALGECNKETSFALLDYFHEQGGNFIDTAVNYQYGQSEQWIGEWMESRGTRDEMVIATKYTGTIAHSLQKEGLIHANFGGNNSKAMHLCVETSLKNLKTDYIDLYYVHLWDYTTSIPELMKSLDNLVVAGKVLYLGISNTPAWLVVKANDYARQHGLRQFSVYQGQWSAATRDFEREIIPMCQAEGMGLAPWGALGGGSFKLPGTVTEGGRKLPLMQVHAENVTVVLDKVAKRRGTALTSIALAYVMHKTPYVFPICGGRKLEHLKGNIEALGIQLSQEDIDEIEAAYPFDIGFPHSMLNGANKMITGPGDVSFASRMGYFDWVENPRPIPAHQGPLEKMHTPPPWITTKKED</sequence>
<evidence type="ECO:0000313" key="8">
    <source>
        <dbReference type="RefSeq" id="XP_033579529.1"/>
    </source>
</evidence>
<dbReference type="InterPro" id="IPR036812">
    <property type="entry name" value="NAD(P)_OxRdtase_dom_sf"/>
</dbReference>